<dbReference type="PANTHER" id="PTHR39639">
    <property type="entry name" value="CHROMOSOME 16, WHOLE GENOME SHOTGUN SEQUENCE"/>
    <property type="match status" value="1"/>
</dbReference>
<dbReference type="OMA" id="IANHHIM"/>
<feature type="region of interest" description="Disordered" evidence="1">
    <location>
        <begin position="1"/>
        <end position="56"/>
    </location>
</feature>
<comment type="caution">
    <text evidence="3">The sequence shown here is derived from an EMBL/GenBank/DDBJ whole genome shotgun (WGS) entry which is preliminary data.</text>
</comment>
<feature type="non-terminal residue" evidence="3">
    <location>
        <position position="1"/>
    </location>
</feature>
<evidence type="ECO:0000313" key="3">
    <source>
        <dbReference type="EMBL" id="RFU32612.1"/>
    </source>
</evidence>
<evidence type="ECO:0000256" key="1">
    <source>
        <dbReference type="SAM" id="MobiDB-lite"/>
    </source>
</evidence>
<dbReference type="Proteomes" id="UP000258309">
    <property type="component" value="Unassembled WGS sequence"/>
</dbReference>
<feature type="compositionally biased region" description="Low complexity" evidence="1">
    <location>
        <begin position="15"/>
        <end position="35"/>
    </location>
</feature>
<sequence>MTTRSRDSSFLAAQPVRSSPVVVEEPSSAPTTPSSFNSVASSHIQTGIHSPSDPQIKSELREQPDMAGSMQNTGDGDEIFVDVDDSYEGMAEDEDGVEYFICEGLKVKQIPQATVVQRTLGDLYSISHTPYMNLDPEYQRDIVWDENRASLLITSIITGYFVPPIIFNVSEKMERDPNTSGRKVRRVYRVCVDGKQRLTSVKKFMDGLIGFYDSDHPPKKWYYRHPIVDGEEKLIANHHIMPDAMKEFFRSRTFCCWEYKNLSLETEENMFQLVQRGIPLTPAEKMRAMSTEWAKFTKKYEDDYSIIINLSKQSRASGFRLVLTIFTMIQEVMARPWRNGTTPSLQASPQALLRVLEDKAPMRIGLKMKFKQIFDKYESLIKMCSTKISLQKSRINRNSPFDPAPDYLREAGVGHVRTFSPLELIATAILIAYYTDTRDANTLLEDIKQMRQYLREVHKDLRVNAQCWASVWEYISVVLPQRHLEKASGAAAHPSDRTVNGDGIAGLSLDPSATAASAAEAGSRNKQRKRINARDGKARRRPKRRKS</sequence>
<feature type="compositionally biased region" description="Basic residues" evidence="1">
    <location>
        <begin position="525"/>
        <end position="547"/>
    </location>
</feature>
<dbReference type="AlphaFoldDB" id="A0A3E2HHG8"/>
<keyword evidence="4" id="KW-1185">Reference proteome</keyword>
<feature type="compositionally biased region" description="Polar residues" evidence="1">
    <location>
        <begin position="36"/>
        <end position="55"/>
    </location>
</feature>
<evidence type="ECO:0000259" key="2">
    <source>
        <dbReference type="Pfam" id="PF03235"/>
    </source>
</evidence>
<name>A0A3E2HHG8_SCYLI</name>
<dbReference type="OrthoDB" id="5419821at2759"/>
<dbReference type="EMBL" id="NCSJ02000051">
    <property type="protein sequence ID" value="RFU32612.1"/>
    <property type="molecule type" value="Genomic_DNA"/>
</dbReference>
<accession>A0A3E2HHG8</accession>
<organism evidence="3 4">
    <name type="scientific">Scytalidium lignicola</name>
    <name type="common">Hyphomycete</name>
    <dbReference type="NCBI Taxonomy" id="5539"/>
    <lineage>
        <taxon>Eukaryota</taxon>
        <taxon>Fungi</taxon>
        <taxon>Dikarya</taxon>
        <taxon>Ascomycota</taxon>
        <taxon>Pezizomycotina</taxon>
        <taxon>Leotiomycetes</taxon>
        <taxon>Leotiomycetes incertae sedis</taxon>
        <taxon>Scytalidium</taxon>
    </lineage>
</organism>
<proteinExistence type="predicted"/>
<evidence type="ECO:0000313" key="4">
    <source>
        <dbReference type="Proteomes" id="UP000258309"/>
    </source>
</evidence>
<dbReference type="STRING" id="5539.A0A3E2HHG8"/>
<gene>
    <name evidence="3" type="ORF">B7463_g3745</name>
</gene>
<dbReference type="Pfam" id="PF03235">
    <property type="entry name" value="GmrSD_N"/>
    <property type="match status" value="1"/>
</dbReference>
<dbReference type="InterPro" id="IPR004919">
    <property type="entry name" value="GmrSD_N"/>
</dbReference>
<feature type="non-terminal residue" evidence="3">
    <location>
        <position position="547"/>
    </location>
</feature>
<protein>
    <recommendedName>
        <fullName evidence="2">GmrSD restriction endonucleases N-terminal domain-containing protein</fullName>
    </recommendedName>
</protein>
<dbReference type="PANTHER" id="PTHR39639:SF1">
    <property type="entry name" value="DUF262 DOMAIN-CONTAINING PROTEIN"/>
    <property type="match status" value="1"/>
</dbReference>
<feature type="domain" description="GmrSD restriction endonucleases N-terminal" evidence="2">
    <location>
        <begin position="134"/>
        <end position="288"/>
    </location>
</feature>
<feature type="region of interest" description="Disordered" evidence="1">
    <location>
        <begin position="515"/>
        <end position="547"/>
    </location>
</feature>
<reference evidence="3 4" key="1">
    <citation type="submission" date="2018-05" db="EMBL/GenBank/DDBJ databases">
        <title>Draft genome sequence of Scytalidium lignicola DSM 105466, a ubiquitous saprotrophic fungus.</title>
        <authorList>
            <person name="Buettner E."/>
            <person name="Gebauer A.M."/>
            <person name="Hofrichter M."/>
            <person name="Liers C."/>
            <person name="Kellner H."/>
        </authorList>
    </citation>
    <scope>NUCLEOTIDE SEQUENCE [LARGE SCALE GENOMIC DNA]</scope>
    <source>
        <strain evidence="3 4">DSM 105466</strain>
    </source>
</reference>